<name>A0A9N7ZCK3_PLEPL</name>
<dbReference type="AlphaFoldDB" id="A0A9N7ZCK3"/>
<proteinExistence type="predicted"/>
<evidence type="ECO:0000313" key="1">
    <source>
        <dbReference type="EMBL" id="CAB1459375.1"/>
    </source>
</evidence>
<sequence>MLQKTFRADYLQTVRLWRERTVPGGRKRARRVDNKRLRCGSESVVFPHLASSHRLAHRSVDAQRKTFRWRMRSAFLIKSPFFSCQSPTSEEFQRKEVEDSQTTAVYWVAPMRQTQSRLGNLFQQTGTSPLARHIEKVSVDCGF</sequence>
<dbReference type="Proteomes" id="UP001153269">
    <property type="component" value="Unassembled WGS sequence"/>
</dbReference>
<reference evidence="1" key="1">
    <citation type="submission" date="2020-03" db="EMBL/GenBank/DDBJ databases">
        <authorList>
            <person name="Weist P."/>
        </authorList>
    </citation>
    <scope>NUCLEOTIDE SEQUENCE</scope>
</reference>
<keyword evidence="2" id="KW-1185">Reference proteome</keyword>
<comment type="caution">
    <text evidence="1">The sequence shown here is derived from an EMBL/GenBank/DDBJ whole genome shotgun (WGS) entry which is preliminary data.</text>
</comment>
<organism evidence="1 2">
    <name type="scientific">Pleuronectes platessa</name>
    <name type="common">European plaice</name>
    <dbReference type="NCBI Taxonomy" id="8262"/>
    <lineage>
        <taxon>Eukaryota</taxon>
        <taxon>Metazoa</taxon>
        <taxon>Chordata</taxon>
        <taxon>Craniata</taxon>
        <taxon>Vertebrata</taxon>
        <taxon>Euteleostomi</taxon>
        <taxon>Actinopterygii</taxon>
        <taxon>Neopterygii</taxon>
        <taxon>Teleostei</taxon>
        <taxon>Neoteleostei</taxon>
        <taxon>Acanthomorphata</taxon>
        <taxon>Carangaria</taxon>
        <taxon>Pleuronectiformes</taxon>
        <taxon>Pleuronectoidei</taxon>
        <taxon>Pleuronectidae</taxon>
        <taxon>Pleuronectes</taxon>
    </lineage>
</organism>
<protein>
    <submittedName>
        <fullName evidence="1">Uncharacterized protein</fullName>
    </submittedName>
</protein>
<gene>
    <name evidence="1" type="ORF">PLEPLA_LOCUS47212</name>
</gene>
<evidence type="ECO:0000313" key="2">
    <source>
        <dbReference type="Proteomes" id="UP001153269"/>
    </source>
</evidence>
<accession>A0A9N7ZCK3</accession>
<dbReference type="EMBL" id="CADEAL010004428">
    <property type="protein sequence ID" value="CAB1459375.1"/>
    <property type="molecule type" value="Genomic_DNA"/>
</dbReference>